<feature type="non-terminal residue" evidence="2">
    <location>
        <position position="152"/>
    </location>
</feature>
<dbReference type="InterPro" id="IPR013325">
    <property type="entry name" value="RNA_pol_sigma_r2"/>
</dbReference>
<protein>
    <submittedName>
        <fullName evidence="2">Uncharacterized protein</fullName>
    </submittedName>
</protein>
<dbReference type="EMBL" id="BARS01012886">
    <property type="protein sequence ID" value="GAF91212.1"/>
    <property type="molecule type" value="Genomic_DNA"/>
</dbReference>
<evidence type="ECO:0000313" key="2">
    <source>
        <dbReference type="EMBL" id="GAF91212.1"/>
    </source>
</evidence>
<dbReference type="SUPFAM" id="SSF88946">
    <property type="entry name" value="Sigma2 domain of RNA polymerase sigma factors"/>
    <property type="match status" value="1"/>
</dbReference>
<gene>
    <name evidence="2" type="ORF">S01H1_22714</name>
</gene>
<dbReference type="Gene3D" id="1.20.120.1810">
    <property type="match status" value="1"/>
</dbReference>
<sequence length="152" mass="17299">MRRLSANEAQRLRLRLVELLECIYTPDFAKPGAEKRFASGVGQPQKPRPVSTRLGPVSGRSRALSREEEADLFLRYNYSRYRIMKILKAYVGKRLSAVATRNLLKWDQLALNVRDELVRANLGLVPSMVERSRLTGVDFAELISEGQLALLR</sequence>
<name>X0TSQ9_9ZZZZ</name>
<reference evidence="2" key="1">
    <citation type="journal article" date="2014" name="Front. Microbiol.">
        <title>High frequency of phylogenetically diverse reductive dehalogenase-homologous genes in deep subseafloor sedimentary metagenomes.</title>
        <authorList>
            <person name="Kawai M."/>
            <person name="Futagami T."/>
            <person name="Toyoda A."/>
            <person name="Takaki Y."/>
            <person name="Nishi S."/>
            <person name="Hori S."/>
            <person name="Arai W."/>
            <person name="Tsubouchi T."/>
            <person name="Morono Y."/>
            <person name="Uchiyama I."/>
            <person name="Ito T."/>
            <person name="Fujiyama A."/>
            <person name="Inagaki F."/>
            <person name="Takami H."/>
        </authorList>
    </citation>
    <scope>NUCLEOTIDE SEQUENCE</scope>
    <source>
        <strain evidence="2">Expedition CK06-06</strain>
    </source>
</reference>
<comment type="caution">
    <text evidence="2">The sequence shown here is derived from an EMBL/GenBank/DDBJ whole genome shotgun (WGS) entry which is preliminary data.</text>
</comment>
<dbReference type="GO" id="GO:0003700">
    <property type="term" value="F:DNA-binding transcription factor activity"/>
    <property type="evidence" value="ECO:0007669"/>
    <property type="project" value="InterPro"/>
</dbReference>
<proteinExistence type="predicted"/>
<accession>X0TSQ9</accession>
<evidence type="ECO:0000256" key="1">
    <source>
        <dbReference type="SAM" id="MobiDB-lite"/>
    </source>
</evidence>
<dbReference type="AlphaFoldDB" id="X0TSQ9"/>
<dbReference type="GO" id="GO:0006352">
    <property type="term" value="P:DNA-templated transcription initiation"/>
    <property type="evidence" value="ECO:0007669"/>
    <property type="project" value="InterPro"/>
</dbReference>
<feature type="region of interest" description="Disordered" evidence="1">
    <location>
        <begin position="35"/>
        <end position="62"/>
    </location>
</feature>
<organism evidence="2">
    <name type="scientific">marine sediment metagenome</name>
    <dbReference type="NCBI Taxonomy" id="412755"/>
    <lineage>
        <taxon>unclassified sequences</taxon>
        <taxon>metagenomes</taxon>
        <taxon>ecological metagenomes</taxon>
    </lineage>
</organism>